<evidence type="ECO:0000313" key="2">
    <source>
        <dbReference type="EMBL" id="KAH7576489.1"/>
    </source>
</evidence>
<sequence>MKTSSLPMEGLRWAKVAITDIVAETTNHKQNLREPQSGAVSMFNDLTYMPQVNDDRKPNLLQEFMNLDDVHAFYNNYAKEAGFSVRLGSSKKSKDTNVIERKEYLCYKEGVSCILEKSDRKRRRSITRECCSAKLVVVRTKKGTYKVSQFIEGHTHPLATPRKVHLLRSHRKVSMAQKSLSQKLSAANIPTHQQISILEMEDGGIQNIGCTKTNIYNYERDLQNAMKGHDAELDHYVDFRNCIWESYTVDEFESKWLELIKNSGQVANERKVVIHSSRSTEISDIQDKSMLTCRTRLFQLASNVIENVVGSEEASKILEDDLNNVLSKVKSVVKSDSISERHSSTPQIYNKPLAVRAKGCGKRLKGGKEKAKGKTTDNNRRCNGCGKVGQSHDKRNCPMINNRGEDL</sequence>
<dbReference type="InterPro" id="IPR004330">
    <property type="entry name" value="FAR1_DNA_bnd_dom"/>
</dbReference>
<reference evidence="2 3" key="1">
    <citation type="submission" date="2021-02" db="EMBL/GenBank/DDBJ databases">
        <title>Plant Genome Project.</title>
        <authorList>
            <person name="Zhang R.-G."/>
        </authorList>
    </citation>
    <scope>NUCLEOTIDE SEQUENCE [LARGE SCALE GENOMIC DNA]</scope>
    <source>
        <tissue evidence="2">Leaves</tissue>
    </source>
</reference>
<dbReference type="Pfam" id="PF03101">
    <property type="entry name" value="FAR1"/>
    <property type="match status" value="1"/>
</dbReference>
<dbReference type="PANTHER" id="PTHR47718:SF18">
    <property type="entry name" value="PROTEIN FAR1-RELATED SEQUENCE 5-LIKE"/>
    <property type="match status" value="1"/>
</dbReference>
<name>A0ABQ8IJC6_9ROSI</name>
<evidence type="ECO:0000259" key="1">
    <source>
        <dbReference type="Pfam" id="PF03101"/>
    </source>
</evidence>
<comment type="caution">
    <text evidence="2">The sequence shown here is derived from an EMBL/GenBank/DDBJ whole genome shotgun (WGS) entry which is preliminary data.</text>
</comment>
<organism evidence="2 3">
    <name type="scientific">Xanthoceras sorbifolium</name>
    <dbReference type="NCBI Taxonomy" id="99658"/>
    <lineage>
        <taxon>Eukaryota</taxon>
        <taxon>Viridiplantae</taxon>
        <taxon>Streptophyta</taxon>
        <taxon>Embryophyta</taxon>
        <taxon>Tracheophyta</taxon>
        <taxon>Spermatophyta</taxon>
        <taxon>Magnoliopsida</taxon>
        <taxon>eudicotyledons</taxon>
        <taxon>Gunneridae</taxon>
        <taxon>Pentapetalae</taxon>
        <taxon>rosids</taxon>
        <taxon>malvids</taxon>
        <taxon>Sapindales</taxon>
        <taxon>Sapindaceae</taxon>
        <taxon>Xanthoceroideae</taxon>
        <taxon>Xanthoceras</taxon>
    </lineage>
</organism>
<protein>
    <recommendedName>
        <fullName evidence="1">FAR1 domain-containing protein</fullName>
    </recommendedName>
</protein>
<feature type="domain" description="FAR1" evidence="1">
    <location>
        <begin position="73"/>
        <end position="159"/>
    </location>
</feature>
<evidence type="ECO:0000313" key="3">
    <source>
        <dbReference type="Proteomes" id="UP000827721"/>
    </source>
</evidence>
<dbReference type="Proteomes" id="UP000827721">
    <property type="component" value="Unassembled WGS sequence"/>
</dbReference>
<dbReference type="PANTHER" id="PTHR47718">
    <property type="entry name" value="OS01G0519700 PROTEIN"/>
    <property type="match status" value="1"/>
</dbReference>
<keyword evidence="3" id="KW-1185">Reference proteome</keyword>
<proteinExistence type="predicted"/>
<accession>A0ABQ8IJC6</accession>
<dbReference type="EMBL" id="JAFEMO010000001">
    <property type="protein sequence ID" value="KAH7576489.1"/>
    <property type="molecule type" value="Genomic_DNA"/>
</dbReference>
<gene>
    <name evidence="2" type="ORF">JRO89_XS01G0082400</name>
</gene>